<sequence length="170" mass="19003">MRRILLSTTLVLLFILSFGCAKMPVRGDYIEEKAPPQISVEEHTATIVFFREWAFTGGGITYFVTEDTKNIGLLKAGSYFIYKALPGKHTYSAETEARSSVTLDVQSGQIYYVEGGIGMGFWAGRPQLIEVTKPVFDKIKPELKYIRLATPEEAAHFKDKEQQRDSGAGL</sequence>
<gene>
    <name evidence="2" type="ORF">HNQ38_000035</name>
</gene>
<feature type="domain" description="DUF2846" evidence="1">
    <location>
        <begin position="42"/>
        <end position="119"/>
    </location>
</feature>
<dbReference type="AlphaFoldDB" id="A0A7W8C022"/>
<dbReference type="Proteomes" id="UP000539075">
    <property type="component" value="Unassembled WGS sequence"/>
</dbReference>
<dbReference type="Pfam" id="PF11008">
    <property type="entry name" value="DUF2846"/>
    <property type="match status" value="1"/>
</dbReference>
<accession>A0A7W8C022</accession>
<proteinExistence type="predicted"/>
<comment type="caution">
    <text evidence="2">The sequence shown here is derived from an EMBL/GenBank/DDBJ whole genome shotgun (WGS) entry which is preliminary data.</text>
</comment>
<protein>
    <recommendedName>
        <fullName evidence="1">DUF2846 domain-containing protein</fullName>
    </recommendedName>
</protein>
<dbReference type="InterPro" id="IPR022548">
    <property type="entry name" value="DUF2846"/>
</dbReference>
<evidence type="ECO:0000259" key="1">
    <source>
        <dbReference type="Pfam" id="PF11008"/>
    </source>
</evidence>
<keyword evidence="3" id="KW-1185">Reference proteome</keyword>
<evidence type="ECO:0000313" key="2">
    <source>
        <dbReference type="EMBL" id="MBB5141972.1"/>
    </source>
</evidence>
<reference evidence="2 3" key="1">
    <citation type="submission" date="2020-08" db="EMBL/GenBank/DDBJ databases">
        <title>Genomic Encyclopedia of Type Strains, Phase IV (KMG-IV): sequencing the most valuable type-strain genomes for metagenomic binning, comparative biology and taxonomic classification.</title>
        <authorList>
            <person name="Goeker M."/>
        </authorList>
    </citation>
    <scope>NUCLEOTIDE SEQUENCE [LARGE SCALE GENOMIC DNA]</scope>
    <source>
        <strain evidence="2 3">DSM 11275</strain>
    </source>
</reference>
<dbReference type="PROSITE" id="PS51257">
    <property type="entry name" value="PROKAR_LIPOPROTEIN"/>
    <property type="match status" value="1"/>
</dbReference>
<dbReference type="RefSeq" id="WP_183717102.1">
    <property type="nucleotide sequence ID" value="NZ_JACHGO010000001.1"/>
</dbReference>
<name>A0A7W8C022_9BACT</name>
<evidence type="ECO:0000313" key="3">
    <source>
        <dbReference type="Proteomes" id="UP000539075"/>
    </source>
</evidence>
<dbReference type="EMBL" id="JACHGO010000001">
    <property type="protein sequence ID" value="MBB5141972.1"/>
    <property type="molecule type" value="Genomic_DNA"/>
</dbReference>
<organism evidence="2 3">
    <name type="scientific">Desulfovibrio intestinalis</name>
    <dbReference type="NCBI Taxonomy" id="58621"/>
    <lineage>
        <taxon>Bacteria</taxon>
        <taxon>Pseudomonadati</taxon>
        <taxon>Thermodesulfobacteriota</taxon>
        <taxon>Desulfovibrionia</taxon>
        <taxon>Desulfovibrionales</taxon>
        <taxon>Desulfovibrionaceae</taxon>
        <taxon>Desulfovibrio</taxon>
    </lineage>
</organism>